<protein>
    <recommendedName>
        <fullName evidence="4">Coronin</fullName>
    </recommendedName>
</protein>
<name>A0ABP0QDH6_9DINO</name>
<feature type="domain" description="DUF1899" evidence="6">
    <location>
        <begin position="33"/>
        <end position="96"/>
    </location>
</feature>
<comment type="similarity">
    <text evidence="4">Belongs to the WD repeat coronin family.</text>
</comment>
<dbReference type="SMART" id="SM00320">
    <property type="entry name" value="WD40"/>
    <property type="match status" value="4"/>
</dbReference>
<dbReference type="InterPro" id="IPR019775">
    <property type="entry name" value="WD40_repeat_CS"/>
</dbReference>
<dbReference type="PANTHER" id="PTHR10856">
    <property type="entry name" value="CORONIN"/>
    <property type="match status" value="1"/>
</dbReference>
<keyword evidence="8" id="KW-1185">Reference proteome</keyword>
<feature type="non-terminal residue" evidence="7">
    <location>
        <position position="1"/>
    </location>
</feature>
<keyword evidence="2 4" id="KW-0677">Repeat</keyword>
<keyword evidence="1 3" id="KW-0853">WD repeat</keyword>
<evidence type="ECO:0000256" key="2">
    <source>
        <dbReference type="ARBA" id="ARBA00022737"/>
    </source>
</evidence>
<organism evidence="7 8">
    <name type="scientific">Durusdinium trenchii</name>
    <dbReference type="NCBI Taxonomy" id="1381693"/>
    <lineage>
        <taxon>Eukaryota</taxon>
        <taxon>Sar</taxon>
        <taxon>Alveolata</taxon>
        <taxon>Dinophyceae</taxon>
        <taxon>Suessiales</taxon>
        <taxon>Symbiodiniaceae</taxon>
        <taxon>Durusdinium</taxon>
    </lineage>
</organism>
<dbReference type="Pfam" id="PF00400">
    <property type="entry name" value="WD40"/>
    <property type="match status" value="3"/>
</dbReference>
<dbReference type="InterPro" id="IPR015505">
    <property type="entry name" value="Coronin"/>
</dbReference>
<comment type="caution">
    <text evidence="7">The sequence shown here is derived from an EMBL/GenBank/DDBJ whole genome shotgun (WGS) entry which is preliminary data.</text>
</comment>
<dbReference type="Proteomes" id="UP001642464">
    <property type="component" value="Unassembled WGS sequence"/>
</dbReference>
<feature type="repeat" description="WD" evidence="3">
    <location>
        <begin position="105"/>
        <end position="147"/>
    </location>
</feature>
<feature type="repeat" description="WD" evidence="3">
    <location>
        <begin position="155"/>
        <end position="197"/>
    </location>
</feature>
<evidence type="ECO:0000256" key="4">
    <source>
        <dbReference type="RuleBase" id="RU280818"/>
    </source>
</evidence>
<dbReference type="InterPro" id="IPR001680">
    <property type="entry name" value="WD40_rpt"/>
</dbReference>
<evidence type="ECO:0000256" key="3">
    <source>
        <dbReference type="PROSITE-ProRule" id="PRU00221"/>
    </source>
</evidence>
<evidence type="ECO:0000313" key="8">
    <source>
        <dbReference type="Proteomes" id="UP001642464"/>
    </source>
</evidence>
<sequence length="473" mass="52282">GWDARTHRKEARERRERGRQAGKGERRKGKMSRFVRASKVRHVYCQPAKAEENFTEIRLSTATADSNYIKGNTKYFAVPVSVGGGSLAVHNLDQPGRFPAQPAVLDGHRGAVLDFDFNPFHENLIATGGDDCTVKVWGIPDGGLQDTESEPLIDLHSHQRKVVVVRFHPTAEHVVATASADHTVKIWDMQKSELKTDISGVHGELLQDVVWSYDGSMLATSCKDKKMRLIDPRTGAATAEVEAHQGAKTSKLTYLGPSGRLCSVGFTRQSKRQFKIWDPRSMASPLTTTDIDQAAGVLMPFFDEGTNLLFLGGKGDGNIRYFELVDDTPWQFLISDHRASSSTKGLCMLPKRSVDVMHCEVVKMLKLTSNAVEPLSFICPRKSDLFQEDLFPDAYAGKAALSADAFFDGKNKKPVLMSLDPKKRKDLPAASADTAFKPQLSKAQLQSEVDKLNAYVDKLVGLLEKNNIKVPEP</sequence>
<feature type="region of interest" description="Disordered" evidence="5">
    <location>
        <begin position="1"/>
        <end position="32"/>
    </location>
</feature>
<feature type="compositionally biased region" description="Basic and acidic residues" evidence="5">
    <location>
        <begin position="10"/>
        <end position="24"/>
    </location>
</feature>
<dbReference type="Pfam" id="PF16300">
    <property type="entry name" value="WD40_4"/>
    <property type="match status" value="1"/>
</dbReference>
<evidence type="ECO:0000259" key="6">
    <source>
        <dbReference type="SMART" id="SM01166"/>
    </source>
</evidence>
<dbReference type="Gene3D" id="2.130.10.10">
    <property type="entry name" value="YVTN repeat-like/Quinoprotein amine dehydrogenase"/>
    <property type="match status" value="1"/>
</dbReference>
<evidence type="ECO:0000256" key="5">
    <source>
        <dbReference type="SAM" id="MobiDB-lite"/>
    </source>
</evidence>
<dbReference type="InterPro" id="IPR015943">
    <property type="entry name" value="WD40/YVTN_repeat-like_dom_sf"/>
</dbReference>
<accession>A0ABP0QDH6</accession>
<gene>
    <name evidence="7" type="ORF">SCF082_LOCUS40732</name>
</gene>
<dbReference type="PROSITE" id="PS50082">
    <property type="entry name" value="WD_REPEATS_2"/>
    <property type="match status" value="2"/>
</dbReference>
<dbReference type="PROSITE" id="PS50294">
    <property type="entry name" value="WD_REPEATS_REGION"/>
    <property type="match status" value="2"/>
</dbReference>
<dbReference type="PANTHER" id="PTHR10856:SF0">
    <property type="entry name" value="CORONIN"/>
    <property type="match status" value="1"/>
</dbReference>
<dbReference type="SMART" id="SM01167">
    <property type="entry name" value="DUF1900"/>
    <property type="match status" value="1"/>
</dbReference>
<proteinExistence type="inferred from homology"/>
<evidence type="ECO:0000313" key="7">
    <source>
        <dbReference type="EMBL" id="CAK9086073.1"/>
    </source>
</evidence>
<dbReference type="SUPFAM" id="SSF50978">
    <property type="entry name" value="WD40 repeat-like"/>
    <property type="match status" value="1"/>
</dbReference>
<evidence type="ECO:0000256" key="1">
    <source>
        <dbReference type="ARBA" id="ARBA00022574"/>
    </source>
</evidence>
<dbReference type="Pfam" id="PF08953">
    <property type="entry name" value="DUF1899"/>
    <property type="match status" value="1"/>
</dbReference>
<dbReference type="InterPro" id="IPR015048">
    <property type="entry name" value="DUF1899"/>
</dbReference>
<reference evidence="7 8" key="1">
    <citation type="submission" date="2024-02" db="EMBL/GenBank/DDBJ databases">
        <authorList>
            <person name="Chen Y."/>
            <person name="Shah S."/>
            <person name="Dougan E. K."/>
            <person name="Thang M."/>
            <person name="Chan C."/>
        </authorList>
    </citation>
    <scope>NUCLEOTIDE SEQUENCE [LARGE SCALE GENOMIC DNA]</scope>
</reference>
<dbReference type="SMART" id="SM01166">
    <property type="entry name" value="DUF1899"/>
    <property type="match status" value="1"/>
</dbReference>
<dbReference type="InterPro" id="IPR036322">
    <property type="entry name" value="WD40_repeat_dom_sf"/>
</dbReference>
<dbReference type="EMBL" id="CAXAMM010039388">
    <property type="protein sequence ID" value="CAK9086073.1"/>
    <property type="molecule type" value="Genomic_DNA"/>
</dbReference>
<dbReference type="PROSITE" id="PS00678">
    <property type="entry name" value="WD_REPEATS_1"/>
    <property type="match status" value="1"/>
</dbReference>